<dbReference type="OrthoDB" id="1122442at2"/>
<dbReference type="EMBL" id="BAMD01000038">
    <property type="protein sequence ID" value="GAF04141.1"/>
    <property type="molecule type" value="Genomic_DNA"/>
</dbReference>
<dbReference type="Proteomes" id="UP000019402">
    <property type="component" value="Unassembled WGS sequence"/>
</dbReference>
<dbReference type="InterPro" id="IPR041881">
    <property type="entry name" value="PqqD_sf"/>
</dbReference>
<reference evidence="1 2" key="1">
    <citation type="journal article" date="2014" name="Genome Announc.">
        <title>Draft Genome Sequence of Cytophaga fermentans JCM 21142T, a Facultative Anaerobe Isolated from Marine Mud.</title>
        <authorList>
            <person name="Starns D."/>
            <person name="Oshima K."/>
            <person name="Suda W."/>
            <person name="Iino T."/>
            <person name="Yuki M."/>
            <person name="Inoue J."/>
            <person name="Kitamura K."/>
            <person name="Iida T."/>
            <person name="Darby A."/>
            <person name="Hattori M."/>
            <person name="Ohkuma M."/>
        </authorList>
    </citation>
    <scope>NUCLEOTIDE SEQUENCE [LARGE SCALE GENOMIC DNA]</scope>
    <source>
        <strain evidence="1 2">JCM 21142</strain>
    </source>
</reference>
<proteinExistence type="predicted"/>
<keyword evidence="2" id="KW-1185">Reference proteome</keyword>
<accession>W7YI37</accession>
<dbReference type="AlphaFoldDB" id="W7YI37"/>
<dbReference type="InterPro" id="IPR008792">
    <property type="entry name" value="PQQD"/>
</dbReference>
<organism evidence="1 2">
    <name type="scientific">Saccharicrinis fermentans DSM 9555 = JCM 21142</name>
    <dbReference type="NCBI Taxonomy" id="869213"/>
    <lineage>
        <taxon>Bacteria</taxon>
        <taxon>Pseudomonadati</taxon>
        <taxon>Bacteroidota</taxon>
        <taxon>Bacteroidia</taxon>
        <taxon>Marinilabiliales</taxon>
        <taxon>Marinilabiliaceae</taxon>
        <taxon>Saccharicrinis</taxon>
    </lineage>
</organism>
<evidence type="ECO:0000313" key="2">
    <source>
        <dbReference type="Proteomes" id="UP000019402"/>
    </source>
</evidence>
<evidence type="ECO:0000313" key="1">
    <source>
        <dbReference type="EMBL" id="GAF04141.1"/>
    </source>
</evidence>
<dbReference type="STRING" id="869213.GCA_000517085_00326"/>
<comment type="caution">
    <text evidence="1">The sequence shown here is derived from an EMBL/GenBank/DDBJ whole genome shotgun (WGS) entry which is preliminary data.</text>
</comment>
<dbReference type="Pfam" id="PF05402">
    <property type="entry name" value="PqqD"/>
    <property type="match status" value="1"/>
</dbReference>
<dbReference type="RefSeq" id="WP_027470389.1">
    <property type="nucleotide sequence ID" value="NZ_BAMD01000038.1"/>
</dbReference>
<dbReference type="eggNOG" id="ENOG5033BC0">
    <property type="taxonomic scope" value="Bacteria"/>
</dbReference>
<protein>
    <submittedName>
        <fullName evidence="1">SynChlorMet cassette protein ScmD</fullName>
    </submittedName>
</protein>
<gene>
    <name evidence="1" type="ORF">JCM21142_72837</name>
</gene>
<name>W7YI37_9BACT</name>
<sequence length="96" mass="10868">MDVSLVYRKNERFVEKAIGEEKVLVPLTDNVADMNKVYNLNEVASFIYDAIDGVKSMADLKSVLLENYEVTEEVALNDIKYFITDMVDKGVLSIKS</sequence>
<dbReference type="Gene3D" id="1.10.10.1150">
    <property type="entry name" value="Coenzyme PQQ synthesis protein D (PqqD)"/>
    <property type="match status" value="1"/>
</dbReference>